<dbReference type="InterPro" id="IPR007712">
    <property type="entry name" value="RelE/ParE_toxin"/>
</dbReference>
<keyword evidence="1" id="KW-1277">Toxin-antitoxin system</keyword>
<sequence length="108" mass="12677">MGYKLIITPEAEKDLDDIYDYILKRFLAPQAAENTMTNIRLAIEKVLEIPDLGIDVSKRVGRVFSKKHKLRMQIAGNYLIFYISDARIQEIAVLRVTYQRRDWISLFK</sequence>
<protein>
    <submittedName>
        <fullName evidence="2">Plasmid stabilization system protein ParE</fullName>
    </submittedName>
</protein>
<gene>
    <name evidence="2" type="ORF">SAMN02910293_02030</name>
</gene>
<name>A0A1G6D822_9STRE</name>
<evidence type="ECO:0000256" key="1">
    <source>
        <dbReference type="ARBA" id="ARBA00022649"/>
    </source>
</evidence>
<dbReference type="RefSeq" id="WP_074486560.1">
    <property type="nucleotide sequence ID" value="NZ_FMXP01000033.1"/>
</dbReference>
<evidence type="ECO:0000313" key="3">
    <source>
        <dbReference type="Proteomes" id="UP000182508"/>
    </source>
</evidence>
<dbReference type="Pfam" id="PF05016">
    <property type="entry name" value="ParE_toxin"/>
    <property type="match status" value="1"/>
</dbReference>
<accession>A0A1G6D822</accession>
<dbReference type="Gene3D" id="3.30.2310.20">
    <property type="entry name" value="RelE-like"/>
    <property type="match status" value="1"/>
</dbReference>
<dbReference type="InterPro" id="IPR035093">
    <property type="entry name" value="RelE/ParE_toxin_dom_sf"/>
</dbReference>
<dbReference type="Proteomes" id="UP000182508">
    <property type="component" value="Unassembled WGS sequence"/>
</dbReference>
<dbReference type="AlphaFoldDB" id="A0A1G6D822"/>
<dbReference type="STRING" id="439219.SAMN02910293_02030"/>
<keyword evidence="3" id="KW-1185">Reference proteome</keyword>
<dbReference type="EMBL" id="FMXP01000033">
    <property type="protein sequence ID" value="SDB41250.1"/>
    <property type="molecule type" value="Genomic_DNA"/>
</dbReference>
<proteinExistence type="predicted"/>
<organism evidence="2 3">
    <name type="scientific">Streptococcus henryi</name>
    <dbReference type="NCBI Taxonomy" id="439219"/>
    <lineage>
        <taxon>Bacteria</taxon>
        <taxon>Bacillati</taxon>
        <taxon>Bacillota</taxon>
        <taxon>Bacilli</taxon>
        <taxon>Lactobacillales</taxon>
        <taxon>Streptococcaceae</taxon>
        <taxon>Streptococcus</taxon>
    </lineage>
</organism>
<evidence type="ECO:0000313" key="2">
    <source>
        <dbReference type="EMBL" id="SDB41250.1"/>
    </source>
</evidence>
<reference evidence="2 3" key="1">
    <citation type="submission" date="2016-10" db="EMBL/GenBank/DDBJ databases">
        <authorList>
            <person name="de Groot N.N."/>
        </authorList>
    </citation>
    <scope>NUCLEOTIDE SEQUENCE [LARGE SCALE GENOMIC DNA]</scope>
    <source>
        <strain evidence="2 3">A-4</strain>
    </source>
</reference>